<feature type="region of interest" description="Disordered" evidence="1">
    <location>
        <begin position="344"/>
        <end position="377"/>
    </location>
</feature>
<keyword evidence="3" id="KW-1185">Reference proteome</keyword>
<organism evidence="2 3">
    <name type="scientific">Oleoguttula mirabilis</name>
    <dbReference type="NCBI Taxonomy" id="1507867"/>
    <lineage>
        <taxon>Eukaryota</taxon>
        <taxon>Fungi</taxon>
        <taxon>Dikarya</taxon>
        <taxon>Ascomycota</taxon>
        <taxon>Pezizomycotina</taxon>
        <taxon>Dothideomycetes</taxon>
        <taxon>Dothideomycetidae</taxon>
        <taxon>Mycosphaerellales</taxon>
        <taxon>Teratosphaeriaceae</taxon>
        <taxon>Oleoguttula</taxon>
    </lineage>
</organism>
<dbReference type="AlphaFoldDB" id="A0AAV9JRK3"/>
<dbReference type="Proteomes" id="UP001324427">
    <property type="component" value="Unassembled WGS sequence"/>
</dbReference>
<reference evidence="2 3" key="1">
    <citation type="submission" date="2021-11" db="EMBL/GenBank/DDBJ databases">
        <title>Black yeast isolated from Biological Soil Crust.</title>
        <authorList>
            <person name="Kurbessoian T."/>
        </authorList>
    </citation>
    <scope>NUCLEOTIDE SEQUENCE [LARGE SCALE GENOMIC DNA]</scope>
    <source>
        <strain evidence="2 3">CCFEE 5522</strain>
    </source>
</reference>
<evidence type="ECO:0000313" key="3">
    <source>
        <dbReference type="Proteomes" id="UP001324427"/>
    </source>
</evidence>
<evidence type="ECO:0000313" key="2">
    <source>
        <dbReference type="EMBL" id="KAK4548266.1"/>
    </source>
</evidence>
<comment type="caution">
    <text evidence="2">The sequence shown here is derived from an EMBL/GenBank/DDBJ whole genome shotgun (WGS) entry which is preliminary data.</text>
</comment>
<name>A0AAV9JRK3_9PEZI</name>
<dbReference type="EMBL" id="JAVFHQ010000008">
    <property type="protein sequence ID" value="KAK4548266.1"/>
    <property type="molecule type" value="Genomic_DNA"/>
</dbReference>
<gene>
    <name evidence="2" type="ORF">LTR36_010136</name>
</gene>
<protein>
    <submittedName>
        <fullName evidence="2">Uncharacterized protein</fullName>
    </submittedName>
</protein>
<proteinExistence type="predicted"/>
<feature type="compositionally biased region" description="Basic and acidic residues" evidence="1">
    <location>
        <begin position="344"/>
        <end position="369"/>
    </location>
</feature>
<accession>A0AAV9JRK3</accession>
<evidence type="ECO:0000256" key="1">
    <source>
        <dbReference type="SAM" id="MobiDB-lite"/>
    </source>
</evidence>
<sequence length="377" mass="43002">MSNEVLKTVVENQPEPIADSISQVFAARQSNGRVKVALDDKKAPCWLVPEDCNIWKDARRVEKHARDLLEDLGNISYQLSELATWVAAHQYDARVENVEVRPPRTRDDIHRTLWQLEVYLARTDNHSPGKPPASRFYPTIHQDIDKAHEDRHYRMIATEIKEGWLNSLGSDELENIAQVLNTLESGHGQLIRHTIMPQAGTMLQILFGRSDLSMCWTRDLRIRARAYQRTRQPQRPFMGFEQAMEDFRMRGARDDSECGVLQGEDEEAYERYGCTDDSRDRADGEGYLERFRPLIGFPFGSQVPVAQLVGVNAPIGLGNGSLFSAPNPRPASLLSKDLDRWKDVNSGREEGKKREERGREKSKESEECMSKLAALQI</sequence>